<dbReference type="Proteomes" id="UP000235388">
    <property type="component" value="Unassembled WGS sequence"/>
</dbReference>
<accession>A0A2N5W9F1</accession>
<reference evidence="1 2" key="1">
    <citation type="submission" date="2017-11" db="EMBL/GenBank/DDBJ databases">
        <title>De novo assembly and phasing of dikaryotic genomes from two isolates of Puccinia coronata f. sp. avenae, the causal agent of oat crown rust.</title>
        <authorList>
            <person name="Miller M.E."/>
            <person name="Zhang Y."/>
            <person name="Omidvar V."/>
            <person name="Sperschneider J."/>
            <person name="Schwessinger B."/>
            <person name="Raley C."/>
            <person name="Palmer J.M."/>
            <person name="Garnica D."/>
            <person name="Upadhyaya N."/>
            <person name="Rathjen J."/>
            <person name="Taylor J.M."/>
            <person name="Park R.F."/>
            <person name="Dodds P.N."/>
            <person name="Hirsch C.D."/>
            <person name="Kianian S.F."/>
            <person name="Figueroa M."/>
        </authorList>
    </citation>
    <scope>NUCLEOTIDE SEQUENCE [LARGE SCALE GENOMIC DNA]</scope>
    <source>
        <strain evidence="1">12NC29</strain>
    </source>
</reference>
<dbReference type="EMBL" id="PGCJ01000001">
    <property type="protein sequence ID" value="PLW58860.1"/>
    <property type="molecule type" value="Genomic_DNA"/>
</dbReference>
<dbReference type="AlphaFoldDB" id="A0A2N5W9F1"/>
<gene>
    <name evidence="1" type="ORF">PCANC_00290</name>
</gene>
<evidence type="ECO:0000313" key="2">
    <source>
        <dbReference type="Proteomes" id="UP000235388"/>
    </source>
</evidence>
<name>A0A2N5W9F1_9BASI</name>
<evidence type="ECO:0000313" key="1">
    <source>
        <dbReference type="EMBL" id="PLW58860.1"/>
    </source>
</evidence>
<keyword evidence="2" id="KW-1185">Reference proteome</keyword>
<proteinExistence type="predicted"/>
<sequence length="76" mass="8738">MMMSSILRNPQKHGAVTCFVRFEPVGRDDLRNEKLPMKNFPDCDRFGRRCGGSNRISRDEDWSGSRACLSRDFLVA</sequence>
<protein>
    <submittedName>
        <fullName evidence="1">Uncharacterized protein</fullName>
    </submittedName>
</protein>
<organism evidence="1 2">
    <name type="scientific">Puccinia coronata f. sp. avenae</name>
    <dbReference type="NCBI Taxonomy" id="200324"/>
    <lineage>
        <taxon>Eukaryota</taxon>
        <taxon>Fungi</taxon>
        <taxon>Dikarya</taxon>
        <taxon>Basidiomycota</taxon>
        <taxon>Pucciniomycotina</taxon>
        <taxon>Pucciniomycetes</taxon>
        <taxon>Pucciniales</taxon>
        <taxon>Pucciniaceae</taxon>
        <taxon>Puccinia</taxon>
    </lineage>
</organism>
<comment type="caution">
    <text evidence="1">The sequence shown here is derived from an EMBL/GenBank/DDBJ whole genome shotgun (WGS) entry which is preliminary data.</text>
</comment>